<accession>A0A9D5CU13</accession>
<dbReference type="AlphaFoldDB" id="A0A9D5CU13"/>
<reference evidence="2" key="2">
    <citation type="journal article" date="2022" name="Hortic Res">
        <title>The genome of Dioscorea zingiberensis sheds light on the biosynthesis, origin and evolution of the medicinally important diosgenin saponins.</title>
        <authorList>
            <person name="Li Y."/>
            <person name="Tan C."/>
            <person name="Li Z."/>
            <person name="Guo J."/>
            <person name="Li S."/>
            <person name="Chen X."/>
            <person name="Wang C."/>
            <person name="Dai X."/>
            <person name="Yang H."/>
            <person name="Song W."/>
            <person name="Hou L."/>
            <person name="Xu J."/>
            <person name="Tong Z."/>
            <person name="Xu A."/>
            <person name="Yuan X."/>
            <person name="Wang W."/>
            <person name="Yang Q."/>
            <person name="Chen L."/>
            <person name="Sun Z."/>
            <person name="Wang K."/>
            <person name="Pan B."/>
            <person name="Chen J."/>
            <person name="Bao Y."/>
            <person name="Liu F."/>
            <person name="Qi X."/>
            <person name="Gang D.R."/>
            <person name="Wen J."/>
            <person name="Li J."/>
        </authorList>
    </citation>
    <scope>NUCLEOTIDE SEQUENCE</scope>
    <source>
        <strain evidence="2">Dzin_1.0</strain>
    </source>
</reference>
<dbReference type="OrthoDB" id="1609931at2759"/>
<gene>
    <name evidence="2" type="ORF">J5N97_015324</name>
</gene>
<dbReference type="Proteomes" id="UP001085076">
    <property type="component" value="Miscellaneous, Linkage group lg03"/>
</dbReference>
<sequence length="180" mass="19643">MGQALRRAAIKGRSSRTPTPSPPVKDAEPVAPVRRQETAAPAGGGGSDAESLSRPSDDYGMLEERDPGYDAMLQKMVGRISTKPGGKPEMGEAFIVEKYNRPMPKLRTSKAEADGQKPIPAGTLTAAQVQEIILLYQGKSIEHQGQMQVHEIAQKFRIDATHVQRIVQFISLPSENQQQK</sequence>
<organism evidence="2 3">
    <name type="scientific">Dioscorea zingiberensis</name>
    <dbReference type="NCBI Taxonomy" id="325984"/>
    <lineage>
        <taxon>Eukaryota</taxon>
        <taxon>Viridiplantae</taxon>
        <taxon>Streptophyta</taxon>
        <taxon>Embryophyta</taxon>
        <taxon>Tracheophyta</taxon>
        <taxon>Spermatophyta</taxon>
        <taxon>Magnoliopsida</taxon>
        <taxon>Liliopsida</taxon>
        <taxon>Dioscoreales</taxon>
        <taxon>Dioscoreaceae</taxon>
        <taxon>Dioscorea</taxon>
    </lineage>
</organism>
<dbReference type="PANTHER" id="PTHR36759">
    <property type="entry name" value="DYNEIN BETA CHAIN, CILIARY PROTEIN"/>
    <property type="match status" value="1"/>
</dbReference>
<keyword evidence="3" id="KW-1185">Reference proteome</keyword>
<comment type="caution">
    <text evidence="2">The sequence shown here is derived from an EMBL/GenBank/DDBJ whole genome shotgun (WGS) entry which is preliminary data.</text>
</comment>
<protein>
    <submittedName>
        <fullName evidence="2">Uncharacterized protein</fullName>
    </submittedName>
</protein>
<dbReference type="EMBL" id="JAGGNH010000003">
    <property type="protein sequence ID" value="KAJ0979850.1"/>
    <property type="molecule type" value="Genomic_DNA"/>
</dbReference>
<evidence type="ECO:0000313" key="2">
    <source>
        <dbReference type="EMBL" id="KAJ0979850.1"/>
    </source>
</evidence>
<dbReference type="PANTHER" id="PTHR36759:SF1">
    <property type="entry name" value="DYNEIN BETA CHAIN, CILIARY PROTEIN"/>
    <property type="match status" value="1"/>
</dbReference>
<evidence type="ECO:0000256" key="1">
    <source>
        <dbReference type="SAM" id="MobiDB-lite"/>
    </source>
</evidence>
<reference evidence="2" key="1">
    <citation type="submission" date="2021-03" db="EMBL/GenBank/DDBJ databases">
        <authorList>
            <person name="Li Z."/>
            <person name="Yang C."/>
        </authorList>
    </citation>
    <scope>NUCLEOTIDE SEQUENCE</scope>
    <source>
        <strain evidence="2">Dzin_1.0</strain>
        <tissue evidence="2">Leaf</tissue>
    </source>
</reference>
<evidence type="ECO:0000313" key="3">
    <source>
        <dbReference type="Proteomes" id="UP001085076"/>
    </source>
</evidence>
<proteinExistence type="predicted"/>
<name>A0A9D5CU13_9LILI</name>
<feature type="region of interest" description="Disordered" evidence="1">
    <location>
        <begin position="1"/>
        <end position="64"/>
    </location>
</feature>